<protein>
    <submittedName>
        <fullName evidence="1">39K</fullName>
    </submittedName>
</protein>
<name>A0ACD6B578_9BBAC</name>
<keyword evidence="2" id="KW-1185">Reference proteome</keyword>
<dbReference type="EMBL" id="DQ333351">
    <property type="protein sequence ID" value="ABC61176.1"/>
    <property type="molecule type" value="Genomic_DNA"/>
</dbReference>
<evidence type="ECO:0000313" key="1">
    <source>
        <dbReference type="EMBL" id="ABC61176.1"/>
    </source>
</evidence>
<dbReference type="KEGG" id="vg:4155895"/>
<reference evidence="1 2" key="1">
    <citation type="journal article" date="2006" name="J. Gen. Virol.">
        <title>Sequence analysis of the Choristoneura occidentalis granulovirus genome.</title>
        <authorList>
            <person name="Escasa S.R."/>
            <person name="Lauzon H.A.M."/>
            <person name="Mathur A.C."/>
            <person name="Krell P.J."/>
            <person name="Arif B.M."/>
        </authorList>
    </citation>
    <scope>NUCLEOTIDE SEQUENCE [LARGE SCALE GENOMIC DNA]</scope>
</reference>
<gene>
    <name evidence="1" type="primary">39k</name>
</gene>
<dbReference type="Proteomes" id="UP000202317">
    <property type="component" value="Segment"/>
</dbReference>
<organism evidence="1 2">
    <name type="scientific">Choristoneura occidentalis granulovirus</name>
    <dbReference type="NCBI Taxonomy" id="364745"/>
    <lineage>
        <taxon>Viruses</taxon>
        <taxon>Viruses incertae sedis</taxon>
        <taxon>Naldaviricetes</taxon>
        <taxon>Lefavirales</taxon>
        <taxon>Baculoviridae</taxon>
        <taxon>Betabaculovirus</taxon>
        <taxon>Betabaculovirus chofumiferanae</taxon>
    </lineage>
</organism>
<proteinExistence type="predicted"/>
<sequence length="251" mass="29395">MTEIEPKISNNNAEELIDITHVHNRDSIRKLFKDNHFKHLLRDSQYDVELKLEIGVNGRRVLVPKKKKSSSPYAINSFIIYTSFLSNAKIKLVKNNKAWEMMDLVDPITKTPFDDDGYQFRKLLKMIEEFHQEFSGDSEEKTKAIRKRIVNYAKSMLTASFNGEPILEPGSVKFDFDDDCCDEVKKKYLKAGEDLYKHADGFKEKTDKFKLFLNRHRLLKSDEEKEEILKRKRAASTAKRQLTANMFNDFD</sequence>
<accession>A0ACD6B578</accession>
<evidence type="ECO:0000313" key="2">
    <source>
        <dbReference type="Proteomes" id="UP000202317"/>
    </source>
</evidence>
<dbReference type="OrthoDB" id="15150at10239"/>